<dbReference type="Pfam" id="PF04230">
    <property type="entry name" value="PS_pyruv_trans"/>
    <property type="match status" value="1"/>
</dbReference>
<name>A0A1T4KCY2_9FIRM</name>
<feature type="domain" description="Polysaccharide pyruvyl transferase" evidence="1">
    <location>
        <begin position="15"/>
        <end position="273"/>
    </location>
</feature>
<dbReference type="GO" id="GO:0016740">
    <property type="term" value="F:transferase activity"/>
    <property type="evidence" value="ECO:0007669"/>
    <property type="project" value="UniProtKB-KW"/>
</dbReference>
<sequence>MKRIQLLDTSIGTSNMGDSIIMECVRKELMPILKDSFVYNMPTHLPAFNAFSVWRNSSVVQMYSNCDYKFAGGSNLLVKDLKTHYPQWNINKWNSKPLNGVITVGVGAGAGDYTNSYTTKLYRSVLNHEYYHSVRDERSKEYVEKVLGLKAINTGCVTMWMLTPEFCKTIPTKKADTAVITLTARTELNPNEQKMIDIVQKNYSKVYCWIQGDNDLDYFNKFINTEKIELISPTKEAYEHILDTVDLDYIGTRLHGGVYAMRHKKRAIIIAIDERAKEINACNNLNCLMIDEVDKLDKMINSEFETKVIMPFDEINRWKAQFEEFR</sequence>
<evidence type="ECO:0000259" key="1">
    <source>
        <dbReference type="Pfam" id="PF04230"/>
    </source>
</evidence>
<dbReference type="RefSeq" id="WP_078767929.1">
    <property type="nucleotide sequence ID" value="NZ_FUWW01000003.1"/>
</dbReference>
<dbReference type="STRING" id="290054.SAMN02745114_00431"/>
<dbReference type="PANTHER" id="PTHR36836">
    <property type="entry name" value="COLANIC ACID BIOSYNTHESIS PROTEIN WCAK"/>
    <property type="match status" value="1"/>
</dbReference>
<dbReference type="PANTHER" id="PTHR36836:SF1">
    <property type="entry name" value="COLANIC ACID BIOSYNTHESIS PROTEIN WCAK"/>
    <property type="match status" value="1"/>
</dbReference>
<dbReference type="AlphaFoldDB" id="A0A1T4KCY2"/>
<organism evidence="2 3">
    <name type="scientific">Eubacterium coprostanoligenes</name>
    <dbReference type="NCBI Taxonomy" id="290054"/>
    <lineage>
        <taxon>Bacteria</taxon>
        <taxon>Bacillati</taxon>
        <taxon>Bacillota</taxon>
        <taxon>Clostridia</taxon>
        <taxon>Eubacteriales</taxon>
        <taxon>Eubacteriaceae</taxon>
        <taxon>Eubacterium</taxon>
    </lineage>
</organism>
<dbReference type="InterPro" id="IPR007345">
    <property type="entry name" value="Polysacch_pyruvyl_Trfase"/>
</dbReference>
<keyword evidence="2" id="KW-0808">Transferase</keyword>
<gene>
    <name evidence="2" type="ORF">SAMN02745114_00431</name>
</gene>
<dbReference type="Proteomes" id="UP000190657">
    <property type="component" value="Unassembled WGS sequence"/>
</dbReference>
<accession>A0A1T4KCY2</accession>
<dbReference type="EMBL" id="FUWW01000003">
    <property type="protein sequence ID" value="SJZ40318.1"/>
    <property type="molecule type" value="Genomic_DNA"/>
</dbReference>
<dbReference type="OrthoDB" id="9802987at2"/>
<evidence type="ECO:0000313" key="2">
    <source>
        <dbReference type="EMBL" id="SJZ40318.1"/>
    </source>
</evidence>
<evidence type="ECO:0000313" key="3">
    <source>
        <dbReference type="Proteomes" id="UP000190657"/>
    </source>
</evidence>
<proteinExistence type="predicted"/>
<reference evidence="2 3" key="1">
    <citation type="submission" date="2017-02" db="EMBL/GenBank/DDBJ databases">
        <authorList>
            <person name="Peterson S.W."/>
        </authorList>
    </citation>
    <scope>NUCLEOTIDE SEQUENCE [LARGE SCALE GENOMIC DNA]</scope>
    <source>
        <strain evidence="2 3">ATCC 51222</strain>
    </source>
</reference>
<keyword evidence="3" id="KW-1185">Reference proteome</keyword>
<protein>
    <submittedName>
        <fullName evidence="2">Polysaccharide pyruvyl transferase</fullName>
    </submittedName>
</protein>